<comment type="caution">
    <text evidence="1">The sequence shown here is derived from an EMBL/GenBank/DDBJ whole genome shotgun (WGS) entry which is preliminary data.</text>
</comment>
<evidence type="ECO:0000313" key="1">
    <source>
        <dbReference type="EMBL" id="KAJ8726741.1"/>
    </source>
</evidence>
<sequence>MNSQQSILLVTLCTVTLCSAHIGGGQVSYQDPNPQVYCGRSLARALAFLCYEDSGSENKRSDYGSMYNAILSPYYKEQEGQGQSSWPWLPPHKARGMSLPSRGKRFVVSECCEKPCSLSELLTYC</sequence>
<accession>A0ACC2QUY5</accession>
<dbReference type="EMBL" id="CM056783">
    <property type="protein sequence ID" value="KAJ8726741.1"/>
    <property type="molecule type" value="Genomic_DNA"/>
</dbReference>
<name>A0ACC2QUY5_9NEOP</name>
<proteinExistence type="predicted"/>
<protein>
    <submittedName>
        <fullName evidence="1">Uncharacterized protein</fullName>
    </submittedName>
</protein>
<gene>
    <name evidence="1" type="ORF">PYW08_015138</name>
</gene>
<dbReference type="Proteomes" id="UP001231649">
    <property type="component" value="Chromosome 7"/>
</dbReference>
<organism evidence="1 2">
    <name type="scientific">Mythimna loreyi</name>
    <dbReference type="NCBI Taxonomy" id="667449"/>
    <lineage>
        <taxon>Eukaryota</taxon>
        <taxon>Metazoa</taxon>
        <taxon>Ecdysozoa</taxon>
        <taxon>Arthropoda</taxon>
        <taxon>Hexapoda</taxon>
        <taxon>Insecta</taxon>
        <taxon>Pterygota</taxon>
        <taxon>Neoptera</taxon>
        <taxon>Endopterygota</taxon>
        <taxon>Lepidoptera</taxon>
        <taxon>Glossata</taxon>
        <taxon>Ditrysia</taxon>
        <taxon>Noctuoidea</taxon>
        <taxon>Noctuidae</taxon>
        <taxon>Noctuinae</taxon>
        <taxon>Hadenini</taxon>
        <taxon>Mythimna</taxon>
    </lineage>
</organism>
<reference evidence="1" key="1">
    <citation type="submission" date="2023-03" db="EMBL/GenBank/DDBJ databases">
        <title>Chromosome-level genomes of two armyworms, Mythimna separata and Mythimna loreyi, provide insights into the biosynthesis and reception of sex pheromones.</title>
        <authorList>
            <person name="Zhao H."/>
        </authorList>
    </citation>
    <scope>NUCLEOTIDE SEQUENCE</scope>
    <source>
        <strain evidence="1">BeijingLab</strain>
    </source>
</reference>
<evidence type="ECO:0000313" key="2">
    <source>
        <dbReference type="Proteomes" id="UP001231649"/>
    </source>
</evidence>
<keyword evidence="2" id="KW-1185">Reference proteome</keyword>